<dbReference type="GO" id="GO:0004414">
    <property type="term" value="F:homoserine O-acetyltransferase activity"/>
    <property type="evidence" value="ECO:0007669"/>
    <property type="project" value="UniProtKB-UniRule"/>
</dbReference>
<feature type="active site" description="Nucleophile" evidence="2 3">
    <location>
        <position position="173"/>
    </location>
</feature>
<dbReference type="AlphaFoldDB" id="A0A7H2BC95"/>
<feature type="binding site" evidence="2">
    <location>
        <position position="371"/>
    </location>
    <ligand>
        <name>substrate</name>
    </ligand>
</feature>
<evidence type="ECO:0000256" key="1">
    <source>
        <dbReference type="ARBA" id="ARBA00022679"/>
    </source>
</evidence>
<evidence type="ECO:0000259" key="5">
    <source>
        <dbReference type="Pfam" id="PF00561"/>
    </source>
</evidence>
<dbReference type="GO" id="GO:0005737">
    <property type="term" value="C:cytoplasm"/>
    <property type="evidence" value="ECO:0007669"/>
    <property type="project" value="UniProtKB-SubCell"/>
</dbReference>
<comment type="similarity">
    <text evidence="2">Belongs to the AB hydrolase superfamily. MetX family.</text>
</comment>
<dbReference type="Gene3D" id="3.40.50.1820">
    <property type="entry name" value="alpha/beta hydrolase"/>
    <property type="match status" value="1"/>
</dbReference>
<comment type="subcellular location">
    <subcellularLocation>
        <location evidence="2">Cytoplasm</location>
    </subcellularLocation>
</comment>
<keyword evidence="2 6" id="KW-0012">Acyltransferase</keyword>
<proteinExistence type="inferred from homology"/>
<comment type="pathway">
    <text evidence="2">Amino-acid biosynthesis; L-methionine biosynthesis via de novo pathway; O-acetyl-L-homoserine from L-homoserine: step 1/1.</text>
</comment>
<dbReference type="HAMAP" id="MF_00296">
    <property type="entry name" value="MetX_acyltransf"/>
    <property type="match status" value="1"/>
</dbReference>
<dbReference type="GO" id="GO:0009086">
    <property type="term" value="P:methionine biosynthetic process"/>
    <property type="evidence" value="ECO:0007669"/>
    <property type="project" value="UniProtKB-UniRule"/>
</dbReference>
<dbReference type="InterPro" id="IPR029058">
    <property type="entry name" value="AB_hydrolase_fold"/>
</dbReference>
<protein>
    <recommendedName>
        <fullName evidence="2">Homoserine O-acetyltransferase</fullName>
        <shortName evidence="2">HAT</shortName>
        <ecNumber evidence="2">2.3.1.31</ecNumber>
    </recommendedName>
    <alternativeName>
        <fullName evidence="2">Homoserine transacetylase</fullName>
        <shortName evidence="2">HTA</shortName>
    </alternativeName>
</protein>
<comment type="caution">
    <text evidence="2">Lacks conserved residue(s) required for the propagation of feature annotation.</text>
</comment>
<feature type="binding site" evidence="2">
    <location>
        <position position="242"/>
    </location>
    <ligand>
        <name>substrate</name>
    </ligand>
</feature>
<dbReference type="Pfam" id="PF00561">
    <property type="entry name" value="Abhydrolase_1"/>
    <property type="match status" value="1"/>
</dbReference>
<keyword evidence="7" id="KW-1185">Reference proteome</keyword>
<dbReference type="NCBIfam" id="TIGR01392">
    <property type="entry name" value="homoserO_Ac_trn"/>
    <property type="match status" value="1"/>
</dbReference>
<organism evidence="6 7">
    <name type="scientific">Rothia terrae</name>
    <dbReference type="NCBI Taxonomy" id="396015"/>
    <lineage>
        <taxon>Bacteria</taxon>
        <taxon>Bacillati</taxon>
        <taxon>Actinomycetota</taxon>
        <taxon>Actinomycetes</taxon>
        <taxon>Micrococcales</taxon>
        <taxon>Micrococcaceae</taxon>
        <taxon>Rothia</taxon>
    </lineage>
</organism>
<dbReference type="NCBIfam" id="NF001209">
    <property type="entry name" value="PRK00175.1"/>
    <property type="match status" value="1"/>
</dbReference>
<reference evidence="6 7" key="1">
    <citation type="submission" date="2020-09" db="EMBL/GenBank/DDBJ databases">
        <title>Investigation of environmental microbes.</title>
        <authorList>
            <person name="Ou Y."/>
            <person name="Kang Q."/>
        </authorList>
    </citation>
    <scope>NUCLEOTIDE SEQUENCE [LARGE SCALE GENOMIC DNA]</scope>
    <source>
        <strain evidence="6 7">KJZ-14</strain>
    </source>
</reference>
<sequence>MTIHSHAKTTTVEPLNGVLRYADIGDVHLESGEVLPEATLAYETWGALNKDASNAILILHALTGDTHISRGNVSDSADAATRAYAEAPGWWEGIVGPGSVIDTDRYFVVSPNILGGCYGSTGPATPAPASVDAKRKPWGSRFPRLTIRDTVRAESLLADQLGIGSFKYVIGASLGGTRSLEWAACFPERVRGCAVIASAPSATADVLAWGHIQNLAIRQDPDFNGGDYYEGKAPETGLGLARRVAHTTYRSAAELDFRFGRESQPEEDPFAPGPGPRGRYQVESYLDHHGHKITQRFDANSYLTINEAMMSHDVARGRGSLKDALAETRCHWLIAYVDSDRLFTPSDSLILADAVPQPVEPYVIHSPSGHDGFLIETQQVEKILRLALGDQEDQESFQKEQQTTEDVKTPPKVFSFSS</sequence>
<evidence type="ECO:0000256" key="2">
    <source>
        <dbReference type="HAMAP-Rule" id="MF_00296"/>
    </source>
</evidence>
<dbReference type="GeneID" id="96624296"/>
<dbReference type="InterPro" id="IPR008220">
    <property type="entry name" value="HAT_MetX-like"/>
</dbReference>
<keyword evidence="2" id="KW-0963">Cytoplasm</keyword>
<dbReference type="EMBL" id="CP061539">
    <property type="protein sequence ID" value="QNV37291.1"/>
    <property type="molecule type" value="Genomic_DNA"/>
</dbReference>
<dbReference type="InterPro" id="IPR000073">
    <property type="entry name" value="AB_hydrolase_1"/>
</dbReference>
<dbReference type="PIRSF" id="PIRSF000443">
    <property type="entry name" value="Homoser_Ac_trans"/>
    <property type="match status" value="1"/>
</dbReference>
<accession>A0A7H2BC95</accession>
<comment type="function">
    <text evidence="2">Transfers an acetyl group from acetyl-CoA to L-homoserine, forming acetyl-L-homoserine.</text>
</comment>
<evidence type="ECO:0000256" key="4">
    <source>
        <dbReference type="SAM" id="MobiDB-lite"/>
    </source>
</evidence>
<dbReference type="RefSeq" id="WP_190724201.1">
    <property type="nucleotide sequence ID" value="NZ_CP061539.1"/>
</dbReference>
<feature type="region of interest" description="Disordered" evidence="4">
    <location>
        <begin position="391"/>
        <end position="418"/>
    </location>
</feature>
<feature type="domain" description="AB hydrolase-1" evidence="5">
    <location>
        <begin position="55"/>
        <end position="375"/>
    </location>
</feature>
<dbReference type="PANTHER" id="PTHR32268:SF11">
    <property type="entry name" value="HOMOSERINE O-ACETYLTRANSFERASE"/>
    <property type="match status" value="1"/>
</dbReference>
<dbReference type="Proteomes" id="UP000516404">
    <property type="component" value="Chromosome"/>
</dbReference>
<keyword evidence="2" id="KW-0486">Methionine biosynthesis</keyword>
<comment type="subunit">
    <text evidence="2">Homodimer.</text>
</comment>
<evidence type="ECO:0000256" key="3">
    <source>
        <dbReference type="PIRSR" id="PIRSR000443-1"/>
    </source>
</evidence>
<evidence type="ECO:0000313" key="6">
    <source>
        <dbReference type="EMBL" id="QNV37291.1"/>
    </source>
</evidence>
<feature type="active site" evidence="2 3">
    <location>
        <position position="370"/>
    </location>
</feature>
<evidence type="ECO:0000313" key="7">
    <source>
        <dbReference type="Proteomes" id="UP000516404"/>
    </source>
</evidence>
<dbReference type="KEGG" id="rter:IDM49_08585"/>
<keyword evidence="1 2" id="KW-0808">Transferase</keyword>
<comment type="catalytic activity">
    <reaction evidence="2">
        <text>L-homoserine + acetyl-CoA = O-acetyl-L-homoserine + CoA</text>
        <dbReference type="Rhea" id="RHEA:13701"/>
        <dbReference type="ChEBI" id="CHEBI:57287"/>
        <dbReference type="ChEBI" id="CHEBI:57288"/>
        <dbReference type="ChEBI" id="CHEBI:57476"/>
        <dbReference type="ChEBI" id="CHEBI:57716"/>
        <dbReference type="EC" id="2.3.1.31"/>
    </reaction>
</comment>
<name>A0A7H2BC95_9MICC</name>
<dbReference type="GO" id="GO:0009092">
    <property type="term" value="P:homoserine metabolic process"/>
    <property type="evidence" value="ECO:0007669"/>
    <property type="project" value="TreeGrafter"/>
</dbReference>
<dbReference type="EC" id="2.3.1.31" evidence="2"/>
<dbReference type="PANTHER" id="PTHR32268">
    <property type="entry name" value="HOMOSERINE O-ACETYLTRANSFERASE"/>
    <property type="match status" value="1"/>
</dbReference>
<keyword evidence="2" id="KW-0028">Amino-acid biosynthesis</keyword>
<feature type="active site" evidence="2 3">
    <location>
        <position position="340"/>
    </location>
</feature>
<dbReference type="SUPFAM" id="SSF53474">
    <property type="entry name" value="alpha/beta-Hydrolases"/>
    <property type="match status" value="1"/>
</dbReference>
<gene>
    <name evidence="2" type="primary">metXA</name>
    <name evidence="6" type="ORF">IDM49_08585</name>
</gene>
<dbReference type="UniPathway" id="UPA00051">
    <property type="reaction ID" value="UER00074"/>
</dbReference>